<dbReference type="AlphaFoldDB" id="A0A7S2X3L1"/>
<reference evidence="2" key="1">
    <citation type="submission" date="2021-01" db="EMBL/GenBank/DDBJ databases">
        <authorList>
            <person name="Corre E."/>
            <person name="Pelletier E."/>
            <person name="Niang G."/>
            <person name="Scheremetjew M."/>
            <person name="Finn R."/>
            <person name="Kale V."/>
            <person name="Holt S."/>
            <person name="Cochrane G."/>
            <person name="Meng A."/>
            <person name="Brown T."/>
            <person name="Cohen L."/>
        </authorList>
    </citation>
    <scope>NUCLEOTIDE SEQUENCE</scope>
    <source>
        <strain evidence="2">RCC2335</strain>
    </source>
</reference>
<name>A0A7S2X3L1_9CHLO</name>
<feature type="region of interest" description="Disordered" evidence="1">
    <location>
        <begin position="721"/>
        <end position="754"/>
    </location>
</feature>
<evidence type="ECO:0000256" key="1">
    <source>
        <dbReference type="SAM" id="MobiDB-lite"/>
    </source>
</evidence>
<dbReference type="SUPFAM" id="SSF50978">
    <property type="entry name" value="WD40 repeat-like"/>
    <property type="match status" value="1"/>
</dbReference>
<dbReference type="InterPro" id="IPR036322">
    <property type="entry name" value="WD40_repeat_dom_sf"/>
</dbReference>
<gene>
    <name evidence="2" type="ORF">CROS1312_LOCUS1751</name>
</gene>
<dbReference type="EMBL" id="HBHM01002226">
    <property type="protein sequence ID" value="CAD9722483.1"/>
    <property type="molecule type" value="Transcribed_RNA"/>
</dbReference>
<organism evidence="2">
    <name type="scientific">Chloropicon roscoffensis</name>
    <dbReference type="NCBI Taxonomy" id="1461544"/>
    <lineage>
        <taxon>Eukaryota</taxon>
        <taxon>Viridiplantae</taxon>
        <taxon>Chlorophyta</taxon>
        <taxon>Chloropicophyceae</taxon>
        <taxon>Chloropicales</taxon>
        <taxon>Chloropicaceae</taxon>
        <taxon>Chloropicon</taxon>
    </lineage>
</organism>
<accession>A0A7S2X3L1</accession>
<proteinExistence type="predicted"/>
<feature type="region of interest" description="Disordered" evidence="1">
    <location>
        <begin position="1"/>
        <end position="36"/>
    </location>
</feature>
<protein>
    <submittedName>
        <fullName evidence="2">Uncharacterized protein</fullName>
    </submittedName>
</protein>
<evidence type="ECO:0000313" key="2">
    <source>
        <dbReference type="EMBL" id="CAD9722483.1"/>
    </source>
</evidence>
<sequence>MSASRSRSNSGTGTRNSGGSGSSRERFSGTATGWADEWAPVRQAGLGFSGGIQWPSVLRDGGDGSHGVKASGCSFANDRRGGGGWTTGEPYARFPVLEYAEGDVAGETSSYFFNENEGKQVEDRRRVGKQAEKMQRRLASSYRQFVPKCVLENQTVEALVPAGNALSVCWDDAYRDRPRLLAFFPRSPSGTELGLCSIHVRGAEVGRPSRAYTATLDLKSAIHQVHVVDYRPKFPETGGLLYAARSDGHVYCGKASNSEEGGVPSVALENLFDLSLSGSAHPSHVCLSHHWPELSFGTCCGKVCAVDLERAGGQSSEESTWERRAEALRDAASRETFQLRTKAPVFQVYGEHPKTLICCSASSLLRADLRMPTGERIYSSAQSSEYRAIERLGSHLLAVASRDTVALFDERYMQPVQAWEAPQGCRLVCGALGAQGEASASCCEVDGLILASGDNLAEGLCHPFSASGIDSDPASLEFSPALALNPPASAAHGPGLSLRHSGGAPASSSAAINRLEVLGFPDLYSREADPLRLPLEHDVSPIKCVGLGALAAWRDGRFLLCSLASDFGITLSWANSRPADEGDVKERGQRLVDGAACNAAAHVGRGGRTDSSGDVEYADLRCARAFVSDVSAYSDPRALARAVDAHRQTSFGSYPSTAYEILLNRVVSSGREGGAGSEIGVRRPHRSLFRAKYGDEGSGPVAAMEVLSTVLELDADSVFPPASASEEAGPVQRELRMRWGADGGQRVPPPQNRA</sequence>
<feature type="compositionally biased region" description="Low complexity" evidence="1">
    <location>
        <begin position="1"/>
        <end position="15"/>
    </location>
</feature>